<evidence type="ECO:0000313" key="3">
    <source>
        <dbReference type="Proteomes" id="UP000441925"/>
    </source>
</evidence>
<gene>
    <name evidence="2" type="ORF">FYJ26_04840</name>
</gene>
<accession>A0A6N7VSC3</accession>
<name>A0A6N7VSC3_9FIRM</name>
<dbReference type="Pfam" id="PF01894">
    <property type="entry name" value="YjbQ"/>
    <property type="match status" value="1"/>
</dbReference>
<dbReference type="Proteomes" id="UP000441925">
    <property type="component" value="Unassembled WGS sequence"/>
</dbReference>
<reference evidence="2 3" key="1">
    <citation type="submission" date="2019-08" db="EMBL/GenBank/DDBJ databases">
        <title>In-depth cultivation of the pig gut microbiome towards novel bacterial diversity and tailored functional studies.</title>
        <authorList>
            <person name="Wylensek D."/>
            <person name="Hitch T.C.A."/>
            <person name="Clavel T."/>
        </authorList>
    </citation>
    <scope>NUCLEOTIDE SEQUENCE [LARGE SCALE GENOMIC DNA]</scope>
    <source>
        <strain evidence="2 3">WCA-380-WT-2B</strain>
    </source>
</reference>
<proteinExistence type="inferred from homology"/>
<dbReference type="InterPro" id="IPR035917">
    <property type="entry name" value="YjbQ-like_sf"/>
</dbReference>
<dbReference type="SUPFAM" id="SSF111038">
    <property type="entry name" value="YjbQ-like"/>
    <property type="match status" value="1"/>
</dbReference>
<evidence type="ECO:0000313" key="2">
    <source>
        <dbReference type="EMBL" id="MSS77742.1"/>
    </source>
</evidence>
<comment type="similarity">
    <text evidence="1">Belongs to the UPF0047 family.</text>
</comment>
<keyword evidence="3" id="KW-1185">Reference proteome</keyword>
<dbReference type="PANTHER" id="PTHR30615">
    <property type="entry name" value="UNCHARACTERIZED PROTEIN YJBQ-RELATED"/>
    <property type="match status" value="1"/>
</dbReference>
<comment type="caution">
    <text evidence="2">The sequence shown here is derived from an EMBL/GenBank/DDBJ whole genome shotgun (WGS) entry which is preliminary data.</text>
</comment>
<dbReference type="InterPro" id="IPR001602">
    <property type="entry name" value="UPF0047_YjbQ-like"/>
</dbReference>
<protein>
    <submittedName>
        <fullName evidence="2">YjbQ family protein</fullName>
    </submittedName>
</protein>
<sequence>MVKIKTIELNLKGKRVKFADITNMVKDAIKESKIKDGICVVISPHTTCSVYFEEYSHDKFEDGTEYLQYDLNSSLKKIVPDHDDSERYNYPGKAHYEAVESWPNASEYLPNGDKTALWNGDAHIKSTIIGSSETFAVENNELSIGKTGYIYFVDFDKTRSRIRKCKIVIIGD</sequence>
<organism evidence="2 3">
    <name type="scientific">Anaerococcus porci</name>
    <dbReference type="NCBI Taxonomy" id="2652269"/>
    <lineage>
        <taxon>Bacteria</taxon>
        <taxon>Bacillati</taxon>
        <taxon>Bacillota</taxon>
        <taxon>Tissierellia</taxon>
        <taxon>Tissierellales</taxon>
        <taxon>Peptoniphilaceae</taxon>
        <taxon>Anaerococcus</taxon>
    </lineage>
</organism>
<evidence type="ECO:0000256" key="1">
    <source>
        <dbReference type="ARBA" id="ARBA00005534"/>
    </source>
</evidence>
<dbReference type="EMBL" id="VULQ01000004">
    <property type="protein sequence ID" value="MSS77742.1"/>
    <property type="molecule type" value="Genomic_DNA"/>
</dbReference>
<dbReference type="PANTHER" id="PTHR30615:SF8">
    <property type="entry name" value="UPF0047 PROTEIN C4A8.02C"/>
    <property type="match status" value="1"/>
</dbReference>
<dbReference type="AlphaFoldDB" id="A0A6N7VSC3"/>
<dbReference type="Gene3D" id="2.60.120.460">
    <property type="entry name" value="YjbQ-like"/>
    <property type="match status" value="1"/>
</dbReference>